<gene>
    <name evidence="3" type="ORF">PS723_02692</name>
</gene>
<dbReference type="Pfam" id="PF14220">
    <property type="entry name" value="DUF4329"/>
    <property type="match status" value="1"/>
</dbReference>
<reference evidence="3 4" key="1">
    <citation type="submission" date="2019-09" db="EMBL/GenBank/DDBJ databases">
        <authorList>
            <person name="Chandra G."/>
            <person name="Truman W A."/>
        </authorList>
    </citation>
    <scope>NUCLEOTIDE SEQUENCE [LARGE SCALE GENOMIC DNA]</scope>
    <source>
        <strain evidence="3">PS723</strain>
    </source>
</reference>
<evidence type="ECO:0000313" key="4">
    <source>
        <dbReference type="Proteomes" id="UP000379480"/>
    </source>
</evidence>
<organism evidence="3 4">
    <name type="scientific">Pseudomonas fluorescens</name>
    <dbReference type="NCBI Taxonomy" id="294"/>
    <lineage>
        <taxon>Bacteria</taxon>
        <taxon>Pseudomonadati</taxon>
        <taxon>Pseudomonadota</taxon>
        <taxon>Gammaproteobacteria</taxon>
        <taxon>Pseudomonadales</taxon>
        <taxon>Pseudomonadaceae</taxon>
        <taxon>Pseudomonas</taxon>
    </lineage>
</organism>
<dbReference type="EMBL" id="CABVHY010000012">
    <property type="protein sequence ID" value="VVO01725.1"/>
    <property type="molecule type" value="Genomic_DNA"/>
</dbReference>
<protein>
    <recommendedName>
        <fullName evidence="2">DUF4329 domain-containing protein</fullName>
    </recommendedName>
</protein>
<evidence type="ECO:0000313" key="3">
    <source>
        <dbReference type="EMBL" id="VVO01725.1"/>
    </source>
</evidence>
<feature type="domain" description="DUF4329" evidence="2">
    <location>
        <begin position="31"/>
        <end position="168"/>
    </location>
</feature>
<dbReference type="Proteomes" id="UP000379480">
    <property type="component" value="Unassembled WGS sequence"/>
</dbReference>
<name>A0A5E7CPI2_PSEFL</name>
<accession>A0A5E7CPI2</accession>
<evidence type="ECO:0000259" key="2">
    <source>
        <dbReference type="Pfam" id="PF14220"/>
    </source>
</evidence>
<sequence>MERYLSRQERAAGPESDAVLPPLSPAFISEDDAARYAHERIGSKRDVEYGSVILRRLSDNRFFATEPITGKSKTFNWLSILKRESTGDFAHPDGYRIVGSLHSHPEAFDYTKQLNPTWSDQQIKAFMSFYSVPDISFNYAERSTFASAYLSGPDGALLKYKPSGTEAERQYVHWLDTSGPWESPHAHDGTVEGVFKKTASVGELSFLVSSETWGGSVGTVPTDWVPFETFESPRNQPACSPVFDDANAALDHAQTRMRRMPDSRQVVFILKGVAKDEYVSTEPVITTQPLYAPEVLFAKRPDGRPKLPSNFRIEGIYYSSQPDPAQLPAKEAWLYKNFFSPAELATAITQSRTDTYLQDSQRGLTLYMRATGNALLSYKCSGSDAETQLLAEQGSAAQRELKAGTLTPYNFVLRVANAGELTVLETGDVWDKPGVVGQKWRPFERIHQSLSPVFLSADDAARYAHYQVGGKRDVAHFGYVLQRADGKFFATAPIAREQWKKDWGLPFAGGVSNKLIELPGYRYKAFYVARANTQAKIKTAQPTWSDDRIKLFTSMPGFQYIAAITSGRESIPTLYNSGPDGSLVKYVCSHSQEERNFSALLDSALKDGGEIGTQLDGFDGSAEQLVKKLVKLGELNVVISNPTWRGSRGKVPTTWIAYEPFLSASPVDPPFSWVFQDPGTTAQYAHDQMRLTSTVKQVAFILKSMQAEEYVVTDPVVIDSVQTSLPLFSPLHAFSVGDAGKPKLPEGYAIQGVCYLSLPDTRSSLKEKWLYECFVSPMDFALAIGTSRVAKPSDFALYISTRDGAQLRYVFSQSAQENQLYAVNPHGIVRDNGDQAELAAGTLTPAEFVKRVAAAGALSVVQTGRLWDVQGLVGQDWQPFALHPKPVLSPAFLTADDAARYAHERIGNQRDYGFSGYILQRQDQRFVVTEPLDNFKSGRFTLGYIYPADATGEAILPEHLVLHGMYASCQAFSLYDPDKMTRLSWTREQACIDSQMFSDVDIHTIIQNRHRVPLVYLSNAEDSLIAYDTSGSAVENTLFKQVAPGPKGSLMAQDLVSGVLKPEGIVKQLADAGGLRVVVGSELWGAPGMVPEHWKAFPAAKDHEVPEQVAYGAIFSSADAAAKDAHERVRRYGPDQTCFGFILKHKNKEEYIVSETVAASQKQKLFSLASLFPTDDTGDFEHPMDFDLIGLFYARQWMPKGLSSTESWLAQHFISSSDLYQAFFEARRRQLKDEPAGLPVYISTLDRALLRYQTVNSTTLFDAQIQPSGTAEDVHTQLVSGQLLPKDFVRKVITLSWLTVVVLNEFWGEQSPVRLSAKWKPYPDYARRALSPAFICQADAVRYVYQLLGSRRDSIYGGLVLKRADGLFVATEPLVVPSEDFDPKWILPDEDVAQTLLVPGCQTVARYRSRGLMEFPFLLPGLEKTVYCNMLSTEVISTALASDHLWTHEYLFGPEGSIVSFTLHDDGHDLLTASLKNELTARVTLLENQLAPSSDSPHDPWSNLIERRIRNGAGTPTEWVNQLVKAGDLHVVQSSNLWGPARKVIAAWQPQRLGYQAPESVRFATADRALSPAFCHMDDAVRYAHEHAGKRDQWTFGFILASSRLAHWVTSLPVTGDDLKFSFERVFLRGQLPTGYAVQGLYLCAPARQPEELPRNEVYRSFIPPSVLQVALAAVAVISSVAVPRFQPLYLSCADGALLKYEAVSGDNDLHDSDKMKAYVKTLQGDGNPAEYIRKVARAGDLSVLISSAIWATKGRVEQTWRPRDGSAPGLISNQRLALGPLCSHADDAARGVWRRFGTFQGKAYLGGILRNDTTSTFVAVEPLDDTGPSVAVGLRSSTAAYRRLFEGVMNMRFQTVSDKYPAGYKVMGVQQIYKLDEKRQPFSDRYEEALSRHFISQEEIRAFIEMFRTDNVSDAHYYFTPRNGALLSFVPSYQEDENDMLRNGWIDEKTGAVRFRPSEVITTLATSGKLYILEADTFWQPRSQVGSRLLLALKKRE</sequence>
<evidence type="ECO:0000256" key="1">
    <source>
        <dbReference type="SAM" id="MobiDB-lite"/>
    </source>
</evidence>
<feature type="region of interest" description="Disordered" evidence="1">
    <location>
        <begin position="1"/>
        <end position="24"/>
    </location>
</feature>
<feature type="compositionally biased region" description="Basic and acidic residues" evidence="1">
    <location>
        <begin position="1"/>
        <end position="12"/>
    </location>
</feature>
<proteinExistence type="predicted"/>
<dbReference type="InterPro" id="IPR025479">
    <property type="entry name" value="DUF4329"/>
</dbReference>